<dbReference type="InterPro" id="IPR011990">
    <property type="entry name" value="TPR-like_helical_dom_sf"/>
</dbReference>
<dbReference type="EMBL" id="JBGBPQ010000033">
    <property type="protein sequence ID" value="KAL1495121.1"/>
    <property type="molecule type" value="Genomic_DNA"/>
</dbReference>
<keyword evidence="1" id="KW-0677">Repeat</keyword>
<feature type="repeat" description="PPR" evidence="2">
    <location>
        <begin position="457"/>
        <end position="491"/>
    </location>
</feature>
<organism evidence="5 6">
    <name type="scientific">Prymnesium parvum</name>
    <name type="common">Toxic golden alga</name>
    <dbReference type="NCBI Taxonomy" id="97485"/>
    <lineage>
        <taxon>Eukaryota</taxon>
        <taxon>Haptista</taxon>
        <taxon>Haptophyta</taxon>
        <taxon>Prymnesiophyceae</taxon>
        <taxon>Prymnesiales</taxon>
        <taxon>Prymnesiaceae</taxon>
        <taxon>Prymnesium</taxon>
    </lineage>
</organism>
<feature type="repeat" description="PPR" evidence="2">
    <location>
        <begin position="492"/>
        <end position="526"/>
    </location>
</feature>
<reference evidence="5 6" key="1">
    <citation type="journal article" date="2024" name="Science">
        <title>Giant polyketide synthase enzymes in the biosynthesis of giant marine polyether toxins.</title>
        <authorList>
            <person name="Fallon T.R."/>
            <person name="Shende V.V."/>
            <person name="Wierzbicki I.H."/>
            <person name="Pendleton A.L."/>
            <person name="Watervoot N.F."/>
            <person name="Auber R.P."/>
            <person name="Gonzalez D.J."/>
            <person name="Wisecaver J.H."/>
            <person name="Moore B.S."/>
        </authorList>
    </citation>
    <scope>NUCLEOTIDE SEQUENCE [LARGE SCALE GENOMIC DNA]</scope>
    <source>
        <strain evidence="5 6">12B1</strain>
    </source>
</reference>
<dbReference type="InterPro" id="IPR002885">
    <property type="entry name" value="PPR_rpt"/>
</dbReference>
<dbReference type="Proteomes" id="UP001515480">
    <property type="component" value="Unassembled WGS sequence"/>
</dbReference>
<dbReference type="NCBIfam" id="TIGR00756">
    <property type="entry name" value="PPR"/>
    <property type="match status" value="5"/>
</dbReference>
<accession>A0AB34I7K7</accession>
<dbReference type="Pfam" id="PF17177">
    <property type="entry name" value="PPR_long"/>
    <property type="match status" value="2"/>
</dbReference>
<dbReference type="Gene3D" id="1.25.40.10">
    <property type="entry name" value="Tetratricopeptide repeat domain"/>
    <property type="match status" value="2"/>
</dbReference>
<feature type="domain" description="PROP1-like PPR" evidence="4">
    <location>
        <begin position="123"/>
        <end position="303"/>
    </location>
</feature>
<proteinExistence type="predicted"/>
<dbReference type="PANTHER" id="PTHR47447">
    <property type="entry name" value="OS03G0856100 PROTEIN"/>
    <property type="match status" value="1"/>
</dbReference>
<name>A0AB34I7K7_PRYPA</name>
<sequence>MLRRPLARLAFAAAPRLSLHAFARPRLPLPSAAPALRRLSQQVSDATAPAAASAEPEHAAATPPPAAADSAAAEPEVSASAAASPPAAAAAEAADAAEGAPPPEVASEAEEGAPLASVPTVASFQTPMEKSAKANDYARVLSLYEEMISQGVPPNSGIFDLYLEAKSKTDGVQAGIEALRILSSQYPNVRVNASAYSALISSCAETKDKDTAVSLYKTMVDAGITPTRDVFNTLMSVHVAAADFDGADSIFKQMRELDMSPLQGTYLAYIYGCMGADDPDRVYSMLQMAEAQWRIPTSRAYEHMLKFFGRRRHLEGQLRCVRAILEDRMDIAKQTKSDDISLTDDLRKQINVSLSVLLRNARERNDTDVLLELQKLANLTGARLNSHQQAAVVFNCLKQGKTLEAFEKAVDQLRARDTSLPIKASEWLASSLSKTPSLVDDAYFRLESDKKKGLAVPLGAINIIIDACAMMGDLDRAFATWAELEQLGLKPNTGTYNALVHACIRTREVASGRRLIARMEMEEVPPDAVTYSHRCALLLQSRAGDAAVGLLEECKQKGLRPRSHMYVSCINFLLRAKQYSKARELLEEMRGSDVFVTDKYIERVEAEIAANA</sequence>
<feature type="repeat" description="PPR" evidence="2">
    <location>
        <begin position="227"/>
        <end position="261"/>
    </location>
</feature>
<keyword evidence="6" id="KW-1185">Reference proteome</keyword>
<feature type="compositionally biased region" description="Low complexity" evidence="3">
    <location>
        <begin position="67"/>
        <end position="99"/>
    </location>
</feature>
<evidence type="ECO:0000256" key="3">
    <source>
        <dbReference type="SAM" id="MobiDB-lite"/>
    </source>
</evidence>
<dbReference type="InterPro" id="IPR033443">
    <property type="entry name" value="PROP1-like_PPR_dom"/>
</dbReference>
<comment type="caution">
    <text evidence="5">The sequence shown here is derived from an EMBL/GenBank/DDBJ whole genome shotgun (WGS) entry which is preliminary data.</text>
</comment>
<gene>
    <name evidence="5" type="ORF">AB1Y20_016988</name>
</gene>
<feature type="compositionally biased region" description="Low complexity" evidence="3">
    <location>
        <begin position="38"/>
        <end position="54"/>
    </location>
</feature>
<evidence type="ECO:0000313" key="6">
    <source>
        <dbReference type="Proteomes" id="UP001515480"/>
    </source>
</evidence>
<dbReference type="AlphaFoldDB" id="A0AB34I7K7"/>
<evidence type="ECO:0000259" key="4">
    <source>
        <dbReference type="Pfam" id="PF17177"/>
    </source>
</evidence>
<feature type="domain" description="PROP1-like PPR" evidence="4">
    <location>
        <begin position="451"/>
        <end position="599"/>
    </location>
</feature>
<feature type="repeat" description="PPR" evidence="2">
    <location>
        <begin position="192"/>
        <end position="226"/>
    </location>
</feature>
<evidence type="ECO:0000256" key="2">
    <source>
        <dbReference type="PROSITE-ProRule" id="PRU00708"/>
    </source>
</evidence>
<evidence type="ECO:0000256" key="1">
    <source>
        <dbReference type="ARBA" id="ARBA00022737"/>
    </source>
</evidence>
<protein>
    <recommendedName>
        <fullName evidence="4">PROP1-like PPR domain-containing protein</fullName>
    </recommendedName>
</protein>
<feature type="region of interest" description="Disordered" evidence="3">
    <location>
        <begin position="38"/>
        <end position="114"/>
    </location>
</feature>
<dbReference type="PROSITE" id="PS51375">
    <property type="entry name" value="PPR"/>
    <property type="match status" value="4"/>
</dbReference>
<evidence type="ECO:0000313" key="5">
    <source>
        <dbReference type="EMBL" id="KAL1495121.1"/>
    </source>
</evidence>
<dbReference type="PANTHER" id="PTHR47447:SF23">
    <property type="entry name" value="PENTACOTRIPEPTIDE-REPEAT REGION OF PRORP DOMAIN-CONTAINING PROTEIN"/>
    <property type="match status" value="1"/>
</dbReference>